<accession>A0A2N5SBX0</accession>
<gene>
    <name evidence="4" type="ORF">PCANC_13150</name>
    <name evidence="3" type="ORF">PCASD_13997</name>
    <name evidence="2" type="ORF">PCASD_23553</name>
</gene>
<feature type="region of interest" description="Disordered" evidence="1">
    <location>
        <begin position="254"/>
        <end position="295"/>
    </location>
</feature>
<feature type="region of interest" description="Disordered" evidence="1">
    <location>
        <begin position="557"/>
        <end position="616"/>
    </location>
</feature>
<proteinExistence type="predicted"/>
<dbReference type="AlphaFoldDB" id="A0A2N5SBX0"/>
<evidence type="ECO:0000256" key="1">
    <source>
        <dbReference type="SAM" id="MobiDB-lite"/>
    </source>
</evidence>
<dbReference type="EMBL" id="PGCI01000178">
    <property type="protein sequence ID" value="PLW35433.1"/>
    <property type="molecule type" value="Genomic_DNA"/>
</dbReference>
<feature type="compositionally biased region" description="Basic and acidic residues" evidence="1">
    <location>
        <begin position="584"/>
        <end position="595"/>
    </location>
</feature>
<reference evidence="5 6" key="1">
    <citation type="submission" date="2017-11" db="EMBL/GenBank/DDBJ databases">
        <title>De novo assembly and phasing of dikaryotic genomes from two isolates of Puccinia coronata f. sp. avenae, the causal agent of oat crown rust.</title>
        <authorList>
            <person name="Miller M.E."/>
            <person name="Zhang Y."/>
            <person name="Omidvar V."/>
            <person name="Sperschneider J."/>
            <person name="Schwessinger B."/>
            <person name="Raley C."/>
            <person name="Palmer J.M."/>
            <person name="Garnica D."/>
            <person name="Upadhyaya N."/>
            <person name="Rathjen J."/>
            <person name="Taylor J.M."/>
            <person name="Park R.F."/>
            <person name="Dodds P.N."/>
            <person name="Hirsch C.D."/>
            <person name="Kianian S.F."/>
            <person name="Figueroa M."/>
        </authorList>
    </citation>
    <scope>NUCLEOTIDE SEQUENCE [LARGE SCALE GENOMIC DNA]</scope>
    <source>
        <strain evidence="4">12NC29</strain>
        <strain evidence="2">12SD80</strain>
    </source>
</reference>
<comment type="caution">
    <text evidence="2">The sequence shown here is derived from an EMBL/GenBank/DDBJ whole genome shotgun (WGS) entry which is preliminary data.</text>
</comment>
<feature type="region of interest" description="Disordered" evidence="1">
    <location>
        <begin position="1"/>
        <end position="22"/>
    </location>
</feature>
<name>A0A2N5SBX0_9BASI</name>
<dbReference type="OrthoDB" id="2506944at2759"/>
<evidence type="ECO:0000313" key="2">
    <source>
        <dbReference type="EMBL" id="PLW10722.1"/>
    </source>
</evidence>
<evidence type="ECO:0000313" key="3">
    <source>
        <dbReference type="EMBL" id="PLW35433.1"/>
    </source>
</evidence>
<keyword evidence="5" id="KW-1185">Reference proteome</keyword>
<feature type="compositionally biased region" description="Polar residues" evidence="1">
    <location>
        <begin position="282"/>
        <end position="293"/>
    </location>
</feature>
<dbReference type="EMBL" id="PGCI01000952">
    <property type="protein sequence ID" value="PLW10722.1"/>
    <property type="molecule type" value="Genomic_DNA"/>
</dbReference>
<feature type="compositionally biased region" description="Polar residues" evidence="1">
    <location>
        <begin position="216"/>
        <end position="228"/>
    </location>
</feature>
<dbReference type="Proteomes" id="UP000235388">
    <property type="component" value="Unassembled WGS sequence"/>
</dbReference>
<protein>
    <submittedName>
        <fullName evidence="2">Uncharacterized protein</fullName>
    </submittedName>
</protein>
<feature type="region of interest" description="Disordered" evidence="1">
    <location>
        <begin position="205"/>
        <end position="235"/>
    </location>
</feature>
<evidence type="ECO:0000313" key="4">
    <source>
        <dbReference type="EMBL" id="PLW42023.1"/>
    </source>
</evidence>
<dbReference type="EMBL" id="PGCJ01000162">
    <property type="protein sequence ID" value="PLW42023.1"/>
    <property type="molecule type" value="Genomic_DNA"/>
</dbReference>
<organism evidence="2 6">
    <name type="scientific">Puccinia coronata f. sp. avenae</name>
    <dbReference type="NCBI Taxonomy" id="200324"/>
    <lineage>
        <taxon>Eukaryota</taxon>
        <taxon>Fungi</taxon>
        <taxon>Dikarya</taxon>
        <taxon>Basidiomycota</taxon>
        <taxon>Pucciniomycotina</taxon>
        <taxon>Pucciniomycetes</taxon>
        <taxon>Pucciniales</taxon>
        <taxon>Pucciniaceae</taxon>
        <taxon>Puccinia</taxon>
    </lineage>
</organism>
<dbReference type="Proteomes" id="UP000235392">
    <property type="component" value="Unassembled WGS sequence"/>
</dbReference>
<evidence type="ECO:0000313" key="5">
    <source>
        <dbReference type="Proteomes" id="UP000235388"/>
    </source>
</evidence>
<evidence type="ECO:0000313" key="6">
    <source>
        <dbReference type="Proteomes" id="UP000235392"/>
    </source>
</evidence>
<sequence>MPADRSVVRGRVTRSGTAFSNSQEHVSTSLRFSGSLQKRSQAERDNYQDFQNRCEAVFDQFGKWFAESKDWKAQIDATLKDIHSRSKKITQNQKVNRQLVQNLVSVYQTDLKNGKNLLDKNFESIRSLKSEVANLSQMHVENIQKKNELSELLKTLEGRIGTYFSQMNHQNTTVIEEDSPSNKHVTILPEVIAVLIGPEKLGGTNQSIFENDDGNENSFEKTQAAPTTEQEDHQMDESFPVAIEQEVLELPDEHTPVQEFSDDSSESGQQAANQHVNHAANSTQPHGSTLKGSSRTKRIKIGNLARHQTQADTRTDAEKKRQSMQTFLYYLAQEEPSKIPIIPSPTDEELNSLQPLPLVDNILTDVNYTIDKYSILAPNVPKLISPDQVKRIGLEESESTNFRALQVVSTSKRRSAPFNLFQHCQNRARQYGVFCFAWSDSNTSNARLWNHRIATFCVDTFVTACEQQCFLETHRNMIQAPTISQAHQILLGVLQHWLTVRKRELSQPGAILRNRKIDRQFRRRKTLCKRRLVACQTVTNLNKYAPLFKTDHLCSDDESNDDGPLTRTRIPMPERSSRATQLVEHIDRVATDLHNRRQTRSRGPPPATRKPPVATSTQVVIDRVRVGLPKDCYNALWLATLDSSELGGLNMKDKCLMGLEDILEG</sequence>
<feature type="compositionally biased region" description="Low complexity" evidence="1">
    <location>
        <begin position="269"/>
        <end position="281"/>
    </location>
</feature>